<keyword evidence="3" id="KW-1185">Reference proteome</keyword>
<reference evidence="2" key="1">
    <citation type="submission" date="2021-10" db="EMBL/GenBank/DDBJ databases">
        <title>The diversity and Nitrogen Metabolism of Culturable Nitrate-Utilizing Bacteria Within the Oxygen Minimum Zone of the Changjiang (Yangtze River)Estuary.</title>
        <authorList>
            <person name="Zhang D."/>
            <person name="Zheng J."/>
            <person name="Liu S."/>
            <person name="He W."/>
        </authorList>
    </citation>
    <scope>NUCLEOTIDE SEQUENCE</scope>
    <source>
        <strain evidence="2">FXH-223</strain>
    </source>
</reference>
<keyword evidence="1" id="KW-0812">Transmembrane</keyword>
<gene>
    <name evidence="2" type="ORF">LL252_14375</name>
</gene>
<dbReference type="AlphaFoldDB" id="A0A9Q3UM39"/>
<dbReference type="Proteomes" id="UP001108027">
    <property type="component" value="Unassembled WGS sequence"/>
</dbReference>
<name>A0A9Q3UM39_9GAMM</name>
<sequence>MESEGPGAENPRKGSFTYISWRDHLLSFIKAYWRRFFLYVLALFGVIWGVIEAANFFFPGLNLDSLYALGGVLSLCVLGSTIRCGVEYRNAVPEGMENESLTAQNIVRSKRPFWEFALAHELVSSRIEKIDIDLDDLLHDRVNVKVDRNMDVDDYIGWLKMRPDNLSQLVDVSKQLFVFDLVNTISVKEGDEVDLKALIRVADLIEKLYRDVYVYEVEGRSIKIPEEFGYLHSLQSQWAVVISDAVSQLLNILDSVANRTKDDLSPVEAKINFKAPPRINEFSEELDRLRVRFDL</sequence>
<dbReference type="RefSeq" id="WP_228234512.1">
    <property type="nucleotide sequence ID" value="NZ_JAJGNA010000021.1"/>
</dbReference>
<feature type="transmembrane region" description="Helical" evidence="1">
    <location>
        <begin position="36"/>
        <end position="59"/>
    </location>
</feature>
<evidence type="ECO:0000313" key="3">
    <source>
        <dbReference type="Proteomes" id="UP001108027"/>
    </source>
</evidence>
<dbReference type="EMBL" id="JAJGNA010000021">
    <property type="protein sequence ID" value="MCC4309756.1"/>
    <property type="molecule type" value="Genomic_DNA"/>
</dbReference>
<keyword evidence="1" id="KW-1133">Transmembrane helix</keyword>
<accession>A0A9Q3UM39</accession>
<comment type="caution">
    <text evidence="2">The sequence shown here is derived from an EMBL/GenBank/DDBJ whole genome shotgun (WGS) entry which is preliminary data.</text>
</comment>
<proteinExistence type="predicted"/>
<protein>
    <submittedName>
        <fullName evidence="2">Uncharacterized protein</fullName>
    </submittedName>
</protein>
<organism evidence="2 3">
    <name type="scientific">Alloalcanivorax marinus</name>
    <dbReference type="NCBI Taxonomy" id="1177169"/>
    <lineage>
        <taxon>Bacteria</taxon>
        <taxon>Pseudomonadati</taxon>
        <taxon>Pseudomonadota</taxon>
        <taxon>Gammaproteobacteria</taxon>
        <taxon>Oceanospirillales</taxon>
        <taxon>Alcanivoracaceae</taxon>
        <taxon>Alloalcanivorax</taxon>
    </lineage>
</organism>
<keyword evidence="1" id="KW-0472">Membrane</keyword>
<evidence type="ECO:0000313" key="2">
    <source>
        <dbReference type="EMBL" id="MCC4309756.1"/>
    </source>
</evidence>
<evidence type="ECO:0000256" key="1">
    <source>
        <dbReference type="SAM" id="Phobius"/>
    </source>
</evidence>